<evidence type="ECO:0000256" key="2">
    <source>
        <dbReference type="ARBA" id="ARBA00007448"/>
    </source>
</evidence>
<comment type="caution">
    <text evidence="8">The sequence shown here is derived from an EMBL/GenBank/DDBJ whole genome shotgun (WGS) entry which is preliminary data.</text>
</comment>
<dbReference type="SUPFAM" id="SSF52540">
    <property type="entry name" value="P-loop containing nucleoside triphosphate hydrolases"/>
    <property type="match status" value="1"/>
</dbReference>
<evidence type="ECO:0000256" key="1">
    <source>
        <dbReference type="ARBA" id="ARBA00001946"/>
    </source>
</evidence>
<evidence type="ECO:0000256" key="4">
    <source>
        <dbReference type="ARBA" id="ARBA00022842"/>
    </source>
</evidence>
<evidence type="ECO:0000313" key="8">
    <source>
        <dbReference type="EMBL" id="KAH7515412.1"/>
    </source>
</evidence>
<keyword evidence="4" id="KW-0460">Magnesium</keyword>
<dbReference type="InterPro" id="IPR025753">
    <property type="entry name" value="AAA_N_dom"/>
</dbReference>
<name>A0A978UKR0_ZIZJJ</name>
<evidence type="ECO:0000256" key="5">
    <source>
        <dbReference type="ARBA" id="ARBA00049360"/>
    </source>
</evidence>
<dbReference type="InterPro" id="IPR003593">
    <property type="entry name" value="AAA+_ATPase"/>
</dbReference>
<evidence type="ECO:0000256" key="6">
    <source>
        <dbReference type="RuleBase" id="RU003651"/>
    </source>
</evidence>
<dbReference type="Gene3D" id="6.10.280.40">
    <property type="match status" value="1"/>
</dbReference>
<proteinExistence type="inferred from homology"/>
<sequence>MANKNVILSTAASLAASAMLIQGIVRDFLPHQLCNFLFSFARILSHRFSSQLTVVVEEFQGYSMNQVFEAAEIYLGSKQNSSVRRVKVGKSEKEASLAVNIDRNEEAVDVFENVEFKWRFVTTQVEASMNVNHRRMVDLNSCLRSEVRHFELSFHRKHKDKAFGSHFPYILEKAMAIREERKVVNLYSANGANWCFQHVLINHPIAIDSKLKKELLEDLDNFMNGKEYYNRIGKAGKRGYLLYGPPGTGKTSLIAAWSNHLKFDIYNLDLTDIQNDSHLRFFLLRMSSQAIIVVEHIDCSIKLQNRDSPEDQKQTQGDHNGKVTLSGLLNFVDGLYSCCGEGRIMILTTNYKEKLDPALLRPGRMDMHICLSYCNASVFDQLAFNYLGLHQHHLFDEIKRLIEEIEVTPAELGEELMKSRDPQVSLQGYWHYDEVHLNHPMNFNTVAIGSKLKKELLEDWTTS</sequence>
<dbReference type="PROSITE" id="PS00674">
    <property type="entry name" value="AAA"/>
    <property type="match status" value="1"/>
</dbReference>
<dbReference type="Pfam" id="PF00004">
    <property type="entry name" value="AAA"/>
    <property type="match status" value="1"/>
</dbReference>
<keyword evidence="6" id="KW-0547">Nucleotide-binding</keyword>
<comment type="similarity">
    <text evidence="2">Belongs to the AAA ATPase family. BCS1 subfamily.</text>
</comment>
<dbReference type="GO" id="GO:0016887">
    <property type="term" value="F:ATP hydrolysis activity"/>
    <property type="evidence" value="ECO:0007669"/>
    <property type="project" value="InterPro"/>
</dbReference>
<dbReference type="Proteomes" id="UP000813462">
    <property type="component" value="Unassembled WGS sequence"/>
</dbReference>
<protein>
    <recommendedName>
        <fullName evidence="7">AAA+ ATPase domain-containing protein</fullName>
    </recommendedName>
</protein>
<keyword evidence="3" id="KW-0378">Hydrolase</keyword>
<evidence type="ECO:0000313" key="9">
    <source>
        <dbReference type="Proteomes" id="UP000813462"/>
    </source>
</evidence>
<dbReference type="AlphaFoldDB" id="A0A978UKR0"/>
<dbReference type="InterPro" id="IPR003960">
    <property type="entry name" value="ATPase_AAA_CS"/>
</dbReference>
<comment type="catalytic activity">
    <reaction evidence="5">
        <text>ATP + H2O = ADP + phosphate + H(+)</text>
        <dbReference type="Rhea" id="RHEA:13065"/>
        <dbReference type="ChEBI" id="CHEBI:15377"/>
        <dbReference type="ChEBI" id="CHEBI:15378"/>
        <dbReference type="ChEBI" id="CHEBI:30616"/>
        <dbReference type="ChEBI" id="CHEBI:43474"/>
        <dbReference type="ChEBI" id="CHEBI:456216"/>
    </reaction>
</comment>
<feature type="domain" description="AAA+ ATPase" evidence="7">
    <location>
        <begin position="236"/>
        <end position="375"/>
    </location>
</feature>
<accession>A0A978UKR0</accession>
<dbReference type="SMART" id="SM00382">
    <property type="entry name" value="AAA"/>
    <property type="match status" value="1"/>
</dbReference>
<dbReference type="InterPro" id="IPR003959">
    <property type="entry name" value="ATPase_AAA_core"/>
</dbReference>
<reference evidence="8" key="1">
    <citation type="journal article" date="2021" name="Front. Plant Sci.">
        <title>Chromosome-Scale Genome Assembly for Chinese Sour Jujube and Insights Into Its Genome Evolution and Domestication Signature.</title>
        <authorList>
            <person name="Shen L.-Y."/>
            <person name="Luo H."/>
            <person name="Wang X.-L."/>
            <person name="Wang X.-M."/>
            <person name="Qiu X.-J."/>
            <person name="Liu H."/>
            <person name="Zhou S.-S."/>
            <person name="Jia K.-H."/>
            <person name="Nie S."/>
            <person name="Bao Y.-T."/>
            <person name="Zhang R.-G."/>
            <person name="Yun Q.-Z."/>
            <person name="Chai Y.-H."/>
            <person name="Lu J.-Y."/>
            <person name="Li Y."/>
            <person name="Zhao S.-W."/>
            <person name="Mao J.-F."/>
            <person name="Jia S.-G."/>
            <person name="Mao Y.-M."/>
        </authorList>
    </citation>
    <scope>NUCLEOTIDE SEQUENCE</scope>
    <source>
        <strain evidence="8">AT0</strain>
        <tissue evidence="8">Leaf</tissue>
    </source>
</reference>
<dbReference type="EMBL" id="JAEACU010000010">
    <property type="protein sequence ID" value="KAH7515412.1"/>
    <property type="molecule type" value="Genomic_DNA"/>
</dbReference>
<dbReference type="Pfam" id="PF14363">
    <property type="entry name" value="AAA_assoc"/>
    <property type="match status" value="1"/>
</dbReference>
<evidence type="ECO:0000256" key="3">
    <source>
        <dbReference type="ARBA" id="ARBA00022801"/>
    </source>
</evidence>
<dbReference type="Gene3D" id="3.40.50.300">
    <property type="entry name" value="P-loop containing nucleotide triphosphate hydrolases"/>
    <property type="match status" value="1"/>
</dbReference>
<dbReference type="Pfam" id="PF25568">
    <property type="entry name" value="AAA_lid_At3g28540"/>
    <property type="match status" value="1"/>
</dbReference>
<keyword evidence="6" id="KW-0067">ATP-binding</keyword>
<organism evidence="8 9">
    <name type="scientific">Ziziphus jujuba var. spinosa</name>
    <dbReference type="NCBI Taxonomy" id="714518"/>
    <lineage>
        <taxon>Eukaryota</taxon>
        <taxon>Viridiplantae</taxon>
        <taxon>Streptophyta</taxon>
        <taxon>Embryophyta</taxon>
        <taxon>Tracheophyta</taxon>
        <taxon>Spermatophyta</taxon>
        <taxon>Magnoliopsida</taxon>
        <taxon>eudicotyledons</taxon>
        <taxon>Gunneridae</taxon>
        <taxon>Pentapetalae</taxon>
        <taxon>rosids</taxon>
        <taxon>fabids</taxon>
        <taxon>Rosales</taxon>
        <taxon>Rhamnaceae</taxon>
        <taxon>Paliureae</taxon>
        <taxon>Ziziphus</taxon>
    </lineage>
</organism>
<evidence type="ECO:0000259" key="7">
    <source>
        <dbReference type="SMART" id="SM00382"/>
    </source>
</evidence>
<dbReference type="InterPro" id="IPR058017">
    <property type="entry name" value="At3g28540-like_C"/>
</dbReference>
<dbReference type="GO" id="GO:0006950">
    <property type="term" value="P:response to stress"/>
    <property type="evidence" value="ECO:0007669"/>
    <property type="project" value="UniProtKB-ARBA"/>
</dbReference>
<dbReference type="InterPro" id="IPR050747">
    <property type="entry name" value="Mitochondrial_chaperone_BCS1"/>
</dbReference>
<dbReference type="GO" id="GO:0005524">
    <property type="term" value="F:ATP binding"/>
    <property type="evidence" value="ECO:0007669"/>
    <property type="project" value="UniProtKB-KW"/>
</dbReference>
<gene>
    <name evidence="8" type="ORF">FEM48_Zijuj10G0023700</name>
</gene>
<dbReference type="InterPro" id="IPR027417">
    <property type="entry name" value="P-loop_NTPase"/>
</dbReference>
<comment type="cofactor">
    <cofactor evidence="1">
        <name>Mg(2+)</name>
        <dbReference type="ChEBI" id="CHEBI:18420"/>
    </cofactor>
</comment>
<dbReference type="PANTHER" id="PTHR23070">
    <property type="entry name" value="BCS1 AAA-TYPE ATPASE"/>
    <property type="match status" value="1"/>
</dbReference>